<dbReference type="EMBL" id="LMWU01000055">
    <property type="protein sequence ID" value="KUN58799.1"/>
    <property type="molecule type" value="Genomic_DNA"/>
</dbReference>
<dbReference type="Gene3D" id="3.30.565.10">
    <property type="entry name" value="Histidine kinase-like ATPase, C-terminal domain"/>
    <property type="match status" value="1"/>
</dbReference>
<feature type="domain" description="Histidine kinase/HSP90-like ATPase" evidence="3">
    <location>
        <begin position="13"/>
        <end position="108"/>
    </location>
</feature>
<evidence type="ECO:0000313" key="5">
    <source>
        <dbReference type="Proteomes" id="UP000053669"/>
    </source>
</evidence>
<gene>
    <name evidence="4" type="ORF">AQJ46_41715</name>
</gene>
<name>A0A117QX50_9ACTN</name>
<dbReference type="InterPro" id="IPR036890">
    <property type="entry name" value="HATPase_C_sf"/>
</dbReference>
<dbReference type="STRING" id="58343.AQJ46_41715"/>
<dbReference type="PANTHER" id="PTHR35526:SF3">
    <property type="entry name" value="ANTI-SIGMA-F FACTOR RSBW"/>
    <property type="match status" value="1"/>
</dbReference>
<protein>
    <recommendedName>
        <fullName evidence="3">Histidine kinase/HSP90-like ATPase domain-containing protein</fullName>
    </recommendedName>
</protein>
<feature type="compositionally biased region" description="Polar residues" evidence="2">
    <location>
        <begin position="137"/>
        <end position="148"/>
    </location>
</feature>
<dbReference type="RefSeq" id="WP_059210561.1">
    <property type="nucleotide sequence ID" value="NZ_KQ948674.1"/>
</dbReference>
<comment type="caution">
    <text evidence="4">The sequence shown here is derived from an EMBL/GenBank/DDBJ whole genome shotgun (WGS) entry which is preliminary data.</text>
</comment>
<organism evidence="4 5">
    <name type="scientific">Streptomyces canus</name>
    <dbReference type="NCBI Taxonomy" id="58343"/>
    <lineage>
        <taxon>Bacteria</taxon>
        <taxon>Bacillati</taxon>
        <taxon>Actinomycetota</taxon>
        <taxon>Actinomycetes</taxon>
        <taxon>Kitasatosporales</taxon>
        <taxon>Streptomycetaceae</taxon>
        <taxon>Streptomyces</taxon>
        <taxon>Streptomyces aurantiacus group</taxon>
    </lineage>
</organism>
<dbReference type="InterPro" id="IPR003594">
    <property type="entry name" value="HATPase_dom"/>
</dbReference>
<dbReference type="InterPro" id="IPR050267">
    <property type="entry name" value="Anti-sigma-factor_SerPK"/>
</dbReference>
<keyword evidence="1" id="KW-0808">Transferase</keyword>
<dbReference type="CDD" id="cd16936">
    <property type="entry name" value="HATPase_RsbW-like"/>
    <property type="match status" value="1"/>
</dbReference>
<dbReference type="Proteomes" id="UP000053669">
    <property type="component" value="Unassembled WGS sequence"/>
</dbReference>
<reference evidence="4 5" key="1">
    <citation type="submission" date="2015-10" db="EMBL/GenBank/DDBJ databases">
        <title>Draft genome sequence of Streptomyces canus DSM 40017, type strain for the species Streptomyces canus.</title>
        <authorList>
            <person name="Ruckert C."/>
            <person name="Winkler A."/>
            <person name="Kalinowski J."/>
            <person name="Kampfer P."/>
            <person name="Glaeser S."/>
        </authorList>
    </citation>
    <scope>NUCLEOTIDE SEQUENCE [LARGE SCALE GENOMIC DNA]</scope>
    <source>
        <strain evidence="4 5">DSM 40017</strain>
    </source>
</reference>
<dbReference type="SUPFAM" id="SSF55874">
    <property type="entry name" value="ATPase domain of HSP90 chaperone/DNA topoisomerase II/histidine kinase"/>
    <property type="match status" value="1"/>
</dbReference>
<keyword evidence="1" id="KW-0723">Serine/threonine-protein kinase</keyword>
<feature type="region of interest" description="Disordered" evidence="2">
    <location>
        <begin position="132"/>
        <end position="156"/>
    </location>
</feature>
<dbReference type="Pfam" id="PF13581">
    <property type="entry name" value="HATPase_c_2"/>
    <property type="match status" value="1"/>
</dbReference>
<keyword evidence="1" id="KW-0418">Kinase</keyword>
<evidence type="ECO:0000259" key="3">
    <source>
        <dbReference type="Pfam" id="PF13581"/>
    </source>
</evidence>
<dbReference type="GO" id="GO:0004674">
    <property type="term" value="F:protein serine/threonine kinase activity"/>
    <property type="evidence" value="ECO:0007669"/>
    <property type="project" value="UniProtKB-KW"/>
</dbReference>
<evidence type="ECO:0000256" key="2">
    <source>
        <dbReference type="SAM" id="MobiDB-lite"/>
    </source>
</evidence>
<proteinExistence type="predicted"/>
<sequence length="202" mass="21568">MTKPPAPSAEWSVSADPSQVGIVRRQAAAQVAEWGLPDLVDPVCLLITELLTNAIEHTNGAHVDTRLSHSESILEIEVSDLGDGRARLKKPDAQQEHGRGLMIVDSIALAWGTRPRADSRGKSTWCTLSAEKADSVPSAQTPASATSHHQTKSEPPSRVVLSLPRWLYQGALRLRSGILRPAAFLGTEAISTATTMKAVAAV</sequence>
<evidence type="ECO:0000256" key="1">
    <source>
        <dbReference type="ARBA" id="ARBA00022527"/>
    </source>
</evidence>
<accession>A0A117QX50</accession>
<dbReference type="PANTHER" id="PTHR35526">
    <property type="entry name" value="ANTI-SIGMA-F FACTOR RSBW-RELATED"/>
    <property type="match status" value="1"/>
</dbReference>
<dbReference type="AlphaFoldDB" id="A0A117QX50"/>
<evidence type="ECO:0000313" key="4">
    <source>
        <dbReference type="EMBL" id="KUN58799.1"/>
    </source>
</evidence>